<dbReference type="RefSeq" id="WP_132687449.1">
    <property type="nucleotide sequence ID" value="NZ_SKBU01000003.1"/>
</dbReference>
<dbReference type="Gene3D" id="1.20.1250.20">
    <property type="entry name" value="MFS general substrate transporter like domains"/>
    <property type="match status" value="1"/>
</dbReference>
<dbReference type="OrthoDB" id="3281800at2"/>
<feature type="transmembrane region" description="Helical" evidence="7">
    <location>
        <begin position="141"/>
        <end position="160"/>
    </location>
</feature>
<feature type="transmembrane region" description="Helical" evidence="7">
    <location>
        <begin position="84"/>
        <end position="106"/>
    </location>
</feature>
<protein>
    <submittedName>
        <fullName evidence="9">DHA2 family efflux MFS transporter permease subunit</fullName>
    </submittedName>
</protein>
<name>A0A4R1BRV8_9ACTN</name>
<evidence type="ECO:0000256" key="2">
    <source>
        <dbReference type="ARBA" id="ARBA00022448"/>
    </source>
</evidence>
<feature type="transmembrane region" description="Helical" evidence="7">
    <location>
        <begin position="273"/>
        <end position="298"/>
    </location>
</feature>
<organism evidence="9 10">
    <name type="scientific">Rubrobacter taiwanensis</name>
    <dbReference type="NCBI Taxonomy" id="185139"/>
    <lineage>
        <taxon>Bacteria</taxon>
        <taxon>Bacillati</taxon>
        <taxon>Actinomycetota</taxon>
        <taxon>Rubrobacteria</taxon>
        <taxon>Rubrobacterales</taxon>
        <taxon>Rubrobacteraceae</taxon>
        <taxon>Rubrobacter</taxon>
    </lineage>
</organism>
<reference evidence="9 10" key="1">
    <citation type="submission" date="2019-03" db="EMBL/GenBank/DDBJ databases">
        <title>Whole genome sequence of a novel Rubrobacter taiwanensis strain, isolated from Yellowstone National Park.</title>
        <authorList>
            <person name="Freed S."/>
            <person name="Ramaley R.F."/>
            <person name="Kyndt J.A."/>
        </authorList>
    </citation>
    <scope>NUCLEOTIDE SEQUENCE [LARGE SCALE GENOMIC DNA]</scope>
    <source>
        <strain evidence="9 10">Yellowstone</strain>
    </source>
</reference>
<evidence type="ECO:0000259" key="8">
    <source>
        <dbReference type="PROSITE" id="PS50850"/>
    </source>
</evidence>
<dbReference type="InterPro" id="IPR020846">
    <property type="entry name" value="MFS_dom"/>
</dbReference>
<evidence type="ECO:0000313" key="9">
    <source>
        <dbReference type="EMBL" id="TCJ20494.1"/>
    </source>
</evidence>
<evidence type="ECO:0000313" key="10">
    <source>
        <dbReference type="Proteomes" id="UP000295244"/>
    </source>
</evidence>
<keyword evidence="6 7" id="KW-0472">Membrane</keyword>
<feature type="transmembrane region" description="Helical" evidence="7">
    <location>
        <begin position="401"/>
        <end position="425"/>
    </location>
</feature>
<feature type="transmembrane region" description="Helical" evidence="7">
    <location>
        <begin position="17"/>
        <end position="33"/>
    </location>
</feature>
<evidence type="ECO:0000256" key="7">
    <source>
        <dbReference type="SAM" id="Phobius"/>
    </source>
</evidence>
<dbReference type="Pfam" id="PF07690">
    <property type="entry name" value="MFS_1"/>
    <property type="match status" value="1"/>
</dbReference>
<keyword evidence="2" id="KW-0813">Transport</keyword>
<dbReference type="PRINTS" id="PR01036">
    <property type="entry name" value="TCRTETB"/>
</dbReference>
<comment type="subcellular location">
    <subcellularLocation>
        <location evidence="1">Cell membrane</location>
        <topology evidence="1">Multi-pass membrane protein</topology>
    </subcellularLocation>
</comment>
<dbReference type="PROSITE" id="PS50850">
    <property type="entry name" value="MFS"/>
    <property type="match status" value="1"/>
</dbReference>
<comment type="caution">
    <text evidence="9">The sequence shown here is derived from an EMBL/GenBank/DDBJ whole genome shotgun (WGS) entry which is preliminary data.</text>
</comment>
<proteinExistence type="predicted"/>
<dbReference type="SUPFAM" id="SSF103473">
    <property type="entry name" value="MFS general substrate transporter"/>
    <property type="match status" value="1"/>
</dbReference>
<feature type="transmembrane region" description="Helical" evidence="7">
    <location>
        <begin position="363"/>
        <end position="380"/>
    </location>
</feature>
<dbReference type="EMBL" id="SKBU01000003">
    <property type="protein sequence ID" value="TCJ20494.1"/>
    <property type="molecule type" value="Genomic_DNA"/>
</dbReference>
<feature type="domain" description="Major facilitator superfamily (MFS) profile" evidence="8">
    <location>
        <begin position="18"/>
        <end position="471"/>
    </location>
</feature>
<keyword evidence="3" id="KW-1003">Cell membrane</keyword>
<keyword evidence="4 7" id="KW-0812">Transmembrane</keyword>
<evidence type="ECO:0000256" key="3">
    <source>
        <dbReference type="ARBA" id="ARBA00022475"/>
    </source>
</evidence>
<dbReference type="GO" id="GO:0005886">
    <property type="term" value="C:plasma membrane"/>
    <property type="evidence" value="ECO:0007669"/>
    <property type="project" value="UniProtKB-SubCell"/>
</dbReference>
<feature type="transmembrane region" description="Helical" evidence="7">
    <location>
        <begin position="172"/>
        <end position="192"/>
    </location>
</feature>
<feature type="transmembrane region" description="Helical" evidence="7">
    <location>
        <begin position="236"/>
        <end position="253"/>
    </location>
</feature>
<dbReference type="InterPro" id="IPR036259">
    <property type="entry name" value="MFS_trans_sf"/>
</dbReference>
<dbReference type="Gene3D" id="1.20.1720.10">
    <property type="entry name" value="Multidrug resistance protein D"/>
    <property type="match status" value="1"/>
</dbReference>
<feature type="transmembrane region" description="Helical" evidence="7">
    <location>
        <begin position="445"/>
        <end position="466"/>
    </location>
</feature>
<dbReference type="NCBIfam" id="TIGR00711">
    <property type="entry name" value="efflux_EmrB"/>
    <property type="match status" value="1"/>
</dbReference>
<evidence type="ECO:0000256" key="1">
    <source>
        <dbReference type="ARBA" id="ARBA00004651"/>
    </source>
</evidence>
<feature type="transmembrane region" description="Helical" evidence="7">
    <location>
        <begin position="304"/>
        <end position="327"/>
    </location>
</feature>
<evidence type="ECO:0000256" key="4">
    <source>
        <dbReference type="ARBA" id="ARBA00022692"/>
    </source>
</evidence>
<dbReference type="InterPro" id="IPR011701">
    <property type="entry name" value="MFS"/>
</dbReference>
<feature type="transmembrane region" description="Helical" evidence="7">
    <location>
        <begin position="112"/>
        <end position="134"/>
    </location>
</feature>
<dbReference type="AlphaFoldDB" id="A0A4R1BRV8"/>
<sequence length="474" mass="47938">MSEAAEHSDPRRVSTRLLLLVIVSAVFVSVLNNTMVNVSLPAIQAGFGASEGALGWVITGYMLAFAVGIPIYGRLSDFYSARKIFCMGLLLLAAGSLLCAVAPNLVSLVAGRIVQGAGSAAMPALSSATVVRVLPPGERGSALGLIVSSVGVGAAVGPVVGGVVTQFLGWPFLFYGTLGLSAVLIAGIWNLLPDVAGAAGGRRGFDLVGGLLLASAAGLALFGVTEGQAGGFASPASWGSFAAAAVAALLFVWRIRSAPEPFVSPRLFRAPAYVAASVVGFFTMLANLSCVVLVPLLLAQVNGLSPGAVGLAMVPAAVVVAGLSPYAGRISDRLGFRPPIVFGLLALLISVLAISTFGAGAPAWVVALLLCGVGVGFASVNSPSINAAAAALPPPEVGVGLGIFQMLFFLGGGFGPAILGAFLAFRREAGADALNPLYVLDAVPYSDAFLAMSPALILALAATLWLRRPKDALR</sequence>
<accession>A0A4R1BRV8</accession>
<dbReference type="Proteomes" id="UP000295244">
    <property type="component" value="Unassembled WGS sequence"/>
</dbReference>
<evidence type="ECO:0000256" key="6">
    <source>
        <dbReference type="ARBA" id="ARBA00023136"/>
    </source>
</evidence>
<feature type="transmembrane region" description="Helical" evidence="7">
    <location>
        <begin position="339"/>
        <end position="357"/>
    </location>
</feature>
<dbReference type="InterPro" id="IPR004638">
    <property type="entry name" value="EmrB-like"/>
</dbReference>
<keyword evidence="10" id="KW-1185">Reference proteome</keyword>
<keyword evidence="5 7" id="KW-1133">Transmembrane helix</keyword>
<feature type="transmembrane region" description="Helical" evidence="7">
    <location>
        <begin position="53"/>
        <end position="72"/>
    </location>
</feature>
<gene>
    <name evidence="9" type="ORF">E0L93_01330</name>
</gene>
<dbReference type="PANTHER" id="PTHR42718:SF48">
    <property type="entry name" value="CONSERVED TWO-DOMAIN MEMBRANE PROTEIN-RELATED"/>
    <property type="match status" value="1"/>
</dbReference>
<evidence type="ECO:0000256" key="5">
    <source>
        <dbReference type="ARBA" id="ARBA00022989"/>
    </source>
</evidence>
<dbReference type="GO" id="GO:0022857">
    <property type="term" value="F:transmembrane transporter activity"/>
    <property type="evidence" value="ECO:0007669"/>
    <property type="project" value="InterPro"/>
</dbReference>
<feature type="transmembrane region" description="Helical" evidence="7">
    <location>
        <begin position="204"/>
        <end position="224"/>
    </location>
</feature>
<dbReference type="PANTHER" id="PTHR42718">
    <property type="entry name" value="MAJOR FACILITATOR SUPERFAMILY MULTIDRUG TRANSPORTER MFSC"/>
    <property type="match status" value="1"/>
</dbReference>